<feature type="region of interest" description="Disordered" evidence="9">
    <location>
        <begin position="457"/>
        <end position="522"/>
    </location>
</feature>
<name>A0A803JN51_XENTR</name>
<dbReference type="FunFam" id="1.10.10.10:FF:000088">
    <property type="entry name" value="Forkhead box protein J3"/>
    <property type="match status" value="1"/>
</dbReference>
<evidence type="ECO:0000313" key="13">
    <source>
        <dbReference type="RefSeq" id="XP_031760837.1"/>
    </source>
</evidence>
<dbReference type="CTD" id="55810"/>
<dbReference type="PROSITE" id="PS00657">
    <property type="entry name" value="FORK_HEAD_1"/>
    <property type="match status" value="1"/>
</dbReference>
<dbReference type="Proteomes" id="UP000008143">
    <property type="component" value="Chromosome 7"/>
</dbReference>
<keyword evidence="3 8" id="KW-0238">DNA-binding</keyword>
<feature type="region of interest" description="Disordered" evidence="9">
    <location>
        <begin position="294"/>
        <end position="344"/>
    </location>
</feature>
<dbReference type="SUPFAM" id="SSF46785">
    <property type="entry name" value="Winged helix' DNA-binding domain"/>
    <property type="match status" value="1"/>
</dbReference>
<dbReference type="InterPro" id="IPR001766">
    <property type="entry name" value="Fork_head_dom"/>
</dbReference>
<evidence type="ECO:0000256" key="6">
    <source>
        <dbReference type="ARBA" id="ARBA00055757"/>
    </source>
</evidence>
<dbReference type="OrthoDB" id="10029558at2759"/>
<feature type="compositionally biased region" description="Polar residues" evidence="9">
    <location>
        <begin position="180"/>
        <end position="214"/>
    </location>
</feature>
<reference evidence="11" key="2">
    <citation type="submission" date="2021-03" db="UniProtKB">
        <authorList>
            <consortium name="Ensembl"/>
        </authorList>
    </citation>
    <scope>IDENTIFICATION</scope>
</reference>
<organism evidence="11">
    <name type="scientific">Xenopus tropicalis</name>
    <name type="common">Western clawed frog</name>
    <name type="synonym">Silurana tropicalis</name>
    <dbReference type="NCBI Taxonomy" id="8364"/>
    <lineage>
        <taxon>Eukaryota</taxon>
        <taxon>Metazoa</taxon>
        <taxon>Chordata</taxon>
        <taxon>Craniata</taxon>
        <taxon>Vertebrata</taxon>
        <taxon>Euteleostomi</taxon>
        <taxon>Amphibia</taxon>
        <taxon>Batrachia</taxon>
        <taxon>Anura</taxon>
        <taxon>Pipoidea</taxon>
        <taxon>Pipidae</taxon>
        <taxon>Xenopodinae</taxon>
        <taxon>Xenopus</taxon>
        <taxon>Silurana</taxon>
    </lineage>
</organism>
<evidence type="ECO:0000256" key="4">
    <source>
        <dbReference type="ARBA" id="ARBA00023163"/>
    </source>
</evidence>
<dbReference type="InterPro" id="IPR030456">
    <property type="entry name" value="TF_fork_head_CS_2"/>
</dbReference>
<dbReference type="GO" id="GO:0043565">
    <property type="term" value="F:sequence-specific DNA binding"/>
    <property type="evidence" value="ECO:0007669"/>
    <property type="project" value="InterPro"/>
</dbReference>
<dbReference type="GO" id="GO:0005634">
    <property type="term" value="C:nucleus"/>
    <property type="evidence" value="ECO:0007669"/>
    <property type="project" value="UniProtKB-SubCell"/>
</dbReference>
<keyword evidence="2" id="KW-0805">Transcription regulation</keyword>
<comment type="function">
    <text evidence="6">Transcriptional activator.</text>
</comment>
<dbReference type="SMART" id="SM00339">
    <property type="entry name" value="FH"/>
    <property type="match status" value="1"/>
</dbReference>
<proteinExistence type="predicted"/>
<feature type="region of interest" description="Disordered" evidence="9">
    <location>
        <begin position="154"/>
        <end position="223"/>
    </location>
</feature>
<evidence type="ECO:0000256" key="9">
    <source>
        <dbReference type="SAM" id="MobiDB-lite"/>
    </source>
</evidence>
<dbReference type="InterPro" id="IPR036388">
    <property type="entry name" value="WH-like_DNA-bd_sf"/>
</dbReference>
<dbReference type="RefSeq" id="XP_031760837.1">
    <property type="nucleotide sequence ID" value="XM_031904977.1"/>
</dbReference>
<dbReference type="Bgee" id="ENSXETG00000027639">
    <property type="expression patterns" value="Expressed in skeletal muscle tissue and 15 other cell types or tissues"/>
</dbReference>
<keyword evidence="5 8" id="KW-0539">Nucleus</keyword>
<evidence type="ECO:0000256" key="8">
    <source>
        <dbReference type="PROSITE-ProRule" id="PRU00089"/>
    </source>
</evidence>
<feature type="region of interest" description="Disordered" evidence="9">
    <location>
        <begin position="35"/>
        <end position="68"/>
    </location>
</feature>
<dbReference type="InterPro" id="IPR047393">
    <property type="entry name" value="FH_FOXJ2"/>
</dbReference>
<feature type="compositionally biased region" description="Low complexity" evidence="9">
    <location>
        <begin position="321"/>
        <end position="333"/>
    </location>
</feature>
<comment type="subcellular location">
    <subcellularLocation>
        <location evidence="1 8">Nucleus</location>
    </subcellularLocation>
</comment>
<reference evidence="13" key="3">
    <citation type="submission" date="2025-04" db="UniProtKB">
        <authorList>
            <consortium name="RefSeq"/>
        </authorList>
    </citation>
    <scope>IDENTIFICATION</scope>
    <source>
        <strain evidence="13">Nigerian</strain>
        <tissue evidence="13">Liver and blood</tissue>
    </source>
</reference>
<reference evidence="11" key="1">
    <citation type="journal article" date="2010" name="Science">
        <title>The genome of the Western clawed frog Xenopus tropicalis.</title>
        <authorList>
            <person name="Hellsten U."/>
            <person name="Harland R.M."/>
            <person name="Gilchrist M.J."/>
            <person name="Hendrix D."/>
            <person name="Jurka J."/>
            <person name="Kapitonov V."/>
            <person name="Ovcharenko I."/>
            <person name="Putnam N.H."/>
            <person name="Shu S."/>
            <person name="Taher L."/>
            <person name="Blitz I.L."/>
            <person name="Blumberg B."/>
            <person name="Dichmann D.S."/>
            <person name="Dubchak I."/>
            <person name="Amaya E."/>
            <person name="Detter J.C."/>
            <person name="Fletcher R."/>
            <person name="Gerhard D.S."/>
            <person name="Goodstein D."/>
            <person name="Graves T."/>
            <person name="Grigoriev I.V."/>
            <person name="Grimwood J."/>
            <person name="Kawashima T."/>
            <person name="Lindquist E."/>
            <person name="Lucas S.M."/>
            <person name="Mead P.E."/>
            <person name="Mitros T."/>
            <person name="Ogino H."/>
            <person name="Ohta Y."/>
            <person name="Poliakov A.V."/>
            <person name="Pollet N."/>
            <person name="Robert J."/>
            <person name="Salamov A."/>
            <person name="Sater A.K."/>
            <person name="Schmutz J."/>
            <person name="Terry A."/>
            <person name="Vize P.D."/>
            <person name="Warren W.C."/>
            <person name="Wells D."/>
            <person name="Wills A."/>
            <person name="Wilson R.K."/>
            <person name="Zimmerman L.B."/>
            <person name="Zorn A.M."/>
            <person name="Grainger R."/>
            <person name="Grammer T."/>
            <person name="Khokha M.K."/>
            <person name="Richardson P.M."/>
            <person name="Rokhsar D.S."/>
        </authorList>
    </citation>
    <scope>NUCLEOTIDE SEQUENCE [LARGE SCALE GENOMIC DNA]</scope>
    <source>
        <strain evidence="11">Nigerian</strain>
    </source>
</reference>
<dbReference type="InterPro" id="IPR036390">
    <property type="entry name" value="WH_DNA-bd_sf"/>
</dbReference>
<protein>
    <recommendedName>
        <fullName evidence="7">Forkhead box protein J2</fullName>
    </recommendedName>
</protein>
<evidence type="ECO:0000256" key="2">
    <source>
        <dbReference type="ARBA" id="ARBA00023015"/>
    </source>
</evidence>
<feature type="compositionally biased region" description="Basic and acidic residues" evidence="9">
    <location>
        <begin position="58"/>
        <end position="68"/>
    </location>
</feature>
<evidence type="ECO:0000256" key="1">
    <source>
        <dbReference type="ARBA" id="ARBA00004123"/>
    </source>
</evidence>
<dbReference type="Pfam" id="PF00250">
    <property type="entry name" value="Forkhead"/>
    <property type="match status" value="1"/>
</dbReference>
<dbReference type="Gene3D" id="1.10.10.10">
    <property type="entry name" value="Winged helix-like DNA-binding domain superfamily/Winged helix DNA-binding domain"/>
    <property type="match status" value="1"/>
</dbReference>
<dbReference type="GeneTree" id="ENSGT00940000161053"/>
<gene>
    <name evidence="11 13 14" type="primary">foxj2</name>
    <name evidence="13" type="synonym">fhx</name>
</gene>
<feature type="compositionally biased region" description="Polar residues" evidence="9">
    <location>
        <begin position="466"/>
        <end position="489"/>
    </location>
</feature>
<feature type="DNA-binding region" description="Fork-head" evidence="8">
    <location>
        <begin position="69"/>
        <end position="160"/>
    </location>
</feature>
<evidence type="ECO:0000313" key="11">
    <source>
        <dbReference type="Ensembl" id="ENSXETP00000109383"/>
    </source>
</evidence>
<dbReference type="PANTHER" id="PTHR46078">
    <property type="entry name" value="FORKHEAD BOX PROTEIN J2 FAMILY MEMBER"/>
    <property type="match status" value="1"/>
</dbReference>
<evidence type="ECO:0000256" key="5">
    <source>
        <dbReference type="ARBA" id="ARBA00023242"/>
    </source>
</evidence>
<keyword evidence="12" id="KW-1185">Reference proteome</keyword>
<dbReference type="GeneID" id="448174"/>
<evidence type="ECO:0000313" key="14">
    <source>
        <dbReference type="Xenbase" id="XB-GENE-483646"/>
    </source>
</evidence>
<dbReference type="InterPro" id="IPR018122">
    <property type="entry name" value="TF_fork_head_CS_1"/>
</dbReference>
<dbReference type="GO" id="GO:0003700">
    <property type="term" value="F:DNA-binding transcription factor activity"/>
    <property type="evidence" value="ECO:0007669"/>
    <property type="project" value="InterPro"/>
</dbReference>
<dbReference type="OMA" id="QGPHLYP"/>
<accession>A0A803JN51</accession>
<sequence length="522" mass="57750">MAYRHQNCSKMASDLGSSLTSIDWLPQLTIQAAMKGSQQNNAGRKGPGSPTDPSAMLSKEEAAAHRDGKPPYSYANLIQYAINSAPAKRMTLSEIYRWICDNFPYYRNAGVGWKNSIRHNLSLNKCFRKVPRPRDDPGKGSYWMIDSCPKEDVALPRRKRPHPDDEVSQDSFEQDVNKSPLRSASEVSMPQEGTQGHPMNNNSPLPSYSQANPTQMPPDSRAPTYNNNDCYKFSFSESTFPDLGCSFRSLYHSLLGKQGERGDKDLYNSMQSKQVLPPVHSEVQSSSCCMYQQNSGAAPSNLHPHNVPSISGPPPPHHQAQHQQPPYLPQQQMPRPPAPGMSLGLPSDWCSNIDSLKESFKIVSSLDWSSVDLSQFSDLMESLRQAELKNWSLDQDHIASLCDSLSHLLSTTGLLPPTHGQPPSCQAPCMPPTTSSACALRGGKPVHNMTVNSYGQNQPPPVSCGHTFTASSGYPIQSQAPPTYSQQGRHPQRALYPPQRPTLRYPQSSDDIQDDFDWDSIA</sequence>
<dbReference type="PRINTS" id="PR00053">
    <property type="entry name" value="FORKHEAD"/>
</dbReference>
<dbReference type="Ensembl" id="ENSXETT00000118966">
    <property type="protein sequence ID" value="ENSXETP00000109383"/>
    <property type="gene ID" value="ENSXETG00000027639"/>
</dbReference>
<dbReference type="CDD" id="cd20051">
    <property type="entry name" value="FH_FOXJ2"/>
    <property type="match status" value="1"/>
</dbReference>
<evidence type="ECO:0000313" key="12">
    <source>
        <dbReference type="Proteomes" id="UP000008143"/>
    </source>
</evidence>
<evidence type="ECO:0000259" key="10">
    <source>
        <dbReference type="PROSITE" id="PS50039"/>
    </source>
</evidence>
<dbReference type="PROSITE" id="PS00658">
    <property type="entry name" value="FORK_HEAD_2"/>
    <property type="match status" value="1"/>
</dbReference>
<dbReference type="InterPro" id="IPR045912">
    <property type="entry name" value="FOXJ2/3-like"/>
</dbReference>
<keyword evidence="4" id="KW-0804">Transcription</keyword>
<evidence type="ECO:0000256" key="3">
    <source>
        <dbReference type="ARBA" id="ARBA00023125"/>
    </source>
</evidence>
<dbReference type="AlphaFoldDB" id="A0A803JN51"/>
<dbReference type="PANTHER" id="PTHR46078:SF1">
    <property type="entry name" value="FORKHEAD BOX PROTEIN J2"/>
    <property type="match status" value="1"/>
</dbReference>
<dbReference type="Xenbase" id="XB-GENE-483646">
    <property type="gene designation" value="foxj2"/>
</dbReference>
<evidence type="ECO:0000256" key="7">
    <source>
        <dbReference type="ARBA" id="ARBA00072743"/>
    </source>
</evidence>
<dbReference type="PROSITE" id="PS50039">
    <property type="entry name" value="FORK_HEAD_3"/>
    <property type="match status" value="1"/>
</dbReference>
<feature type="domain" description="Fork-head" evidence="10">
    <location>
        <begin position="69"/>
        <end position="160"/>
    </location>
</feature>
<feature type="compositionally biased region" description="Acidic residues" evidence="9">
    <location>
        <begin position="511"/>
        <end position="522"/>
    </location>
</feature>
<dbReference type="AGR" id="Xenbase:XB-GENE-483646"/>